<gene>
    <name evidence="2" type="ORF">ANCDUO_01671</name>
</gene>
<keyword evidence="1" id="KW-0472">Membrane</keyword>
<accession>A0A0C2DYC1</accession>
<keyword evidence="3" id="KW-1185">Reference proteome</keyword>
<dbReference type="EMBL" id="KN726496">
    <property type="protein sequence ID" value="KIH67992.1"/>
    <property type="molecule type" value="Genomic_DNA"/>
</dbReference>
<feature type="transmembrane region" description="Helical" evidence="1">
    <location>
        <begin position="54"/>
        <end position="76"/>
    </location>
</feature>
<evidence type="ECO:0000256" key="1">
    <source>
        <dbReference type="SAM" id="Phobius"/>
    </source>
</evidence>
<keyword evidence="1" id="KW-1133">Transmembrane helix</keyword>
<evidence type="ECO:0000313" key="2">
    <source>
        <dbReference type="EMBL" id="KIH67992.1"/>
    </source>
</evidence>
<evidence type="ECO:0000313" key="3">
    <source>
        <dbReference type="Proteomes" id="UP000054047"/>
    </source>
</evidence>
<keyword evidence="1" id="KW-0812">Transmembrane</keyword>
<reference evidence="2 3" key="1">
    <citation type="submission" date="2013-12" db="EMBL/GenBank/DDBJ databases">
        <title>Draft genome of the parsitic nematode Ancylostoma duodenale.</title>
        <authorList>
            <person name="Mitreva M."/>
        </authorList>
    </citation>
    <scope>NUCLEOTIDE SEQUENCE [LARGE SCALE GENOMIC DNA]</scope>
    <source>
        <strain evidence="2 3">Zhejiang</strain>
    </source>
</reference>
<proteinExistence type="predicted"/>
<name>A0A0C2DYC1_9BILA</name>
<dbReference type="AlphaFoldDB" id="A0A0C2DYC1"/>
<protein>
    <submittedName>
        <fullName evidence="2">Uncharacterized protein</fullName>
    </submittedName>
</protein>
<dbReference type="Proteomes" id="UP000054047">
    <property type="component" value="Unassembled WGS sequence"/>
</dbReference>
<sequence length="115" mass="13256">MTSIDSQLMANKKPLTHSTIRTPGGASYRRSIEMLCCRSVWRECWAAAKEKERLLGVIVMKMLCWIALFHAAAYAIETRLDVVAITDKLCEARLQWYGYVLHANNEMCSQNRLRF</sequence>
<organism evidence="2 3">
    <name type="scientific">Ancylostoma duodenale</name>
    <dbReference type="NCBI Taxonomy" id="51022"/>
    <lineage>
        <taxon>Eukaryota</taxon>
        <taxon>Metazoa</taxon>
        <taxon>Ecdysozoa</taxon>
        <taxon>Nematoda</taxon>
        <taxon>Chromadorea</taxon>
        <taxon>Rhabditida</taxon>
        <taxon>Rhabditina</taxon>
        <taxon>Rhabditomorpha</taxon>
        <taxon>Strongyloidea</taxon>
        <taxon>Ancylostomatidae</taxon>
        <taxon>Ancylostomatinae</taxon>
        <taxon>Ancylostoma</taxon>
    </lineage>
</organism>